<gene>
    <name evidence="2" type="ORF">ACFOW6_14135</name>
</gene>
<keyword evidence="1" id="KW-0472">Membrane</keyword>
<sequence length="56" mass="6210">MTDRIMALVAYLFLLGFLVVLAVGVPHIDLILVVIITLVLAGWDFWKHSGKSDSKL</sequence>
<dbReference type="RefSeq" id="WP_382423046.1">
    <property type="nucleotide sequence ID" value="NZ_JBHSCW010000008.1"/>
</dbReference>
<evidence type="ECO:0000313" key="2">
    <source>
        <dbReference type="EMBL" id="MFC4352686.1"/>
    </source>
</evidence>
<keyword evidence="1" id="KW-0812">Transmembrane</keyword>
<feature type="transmembrane region" description="Helical" evidence="1">
    <location>
        <begin position="30"/>
        <end position="46"/>
    </location>
</feature>
<dbReference type="EMBL" id="JBHSCW010000008">
    <property type="protein sequence ID" value="MFC4352686.1"/>
    <property type="molecule type" value="Genomic_DNA"/>
</dbReference>
<accession>A0ABV8UN43</accession>
<comment type="caution">
    <text evidence="2">The sequence shown here is derived from an EMBL/GenBank/DDBJ whole genome shotgun (WGS) entry which is preliminary data.</text>
</comment>
<evidence type="ECO:0000313" key="3">
    <source>
        <dbReference type="Proteomes" id="UP001595799"/>
    </source>
</evidence>
<keyword evidence="1" id="KW-1133">Transmembrane helix</keyword>
<evidence type="ECO:0000256" key="1">
    <source>
        <dbReference type="SAM" id="Phobius"/>
    </source>
</evidence>
<proteinExistence type="predicted"/>
<organism evidence="2 3">
    <name type="scientific">Fodinicurvata halophila</name>
    <dbReference type="NCBI Taxonomy" id="1419723"/>
    <lineage>
        <taxon>Bacteria</taxon>
        <taxon>Pseudomonadati</taxon>
        <taxon>Pseudomonadota</taxon>
        <taxon>Alphaproteobacteria</taxon>
        <taxon>Rhodospirillales</taxon>
        <taxon>Rhodovibrionaceae</taxon>
        <taxon>Fodinicurvata</taxon>
    </lineage>
</organism>
<dbReference type="Proteomes" id="UP001595799">
    <property type="component" value="Unassembled WGS sequence"/>
</dbReference>
<protein>
    <submittedName>
        <fullName evidence="2">Uncharacterized protein</fullName>
    </submittedName>
</protein>
<keyword evidence="3" id="KW-1185">Reference proteome</keyword>
<reference evidence="3" key="1">
    <citation type="journal article" date="2019" name="Int. J. Syst. Evol. Microbiol.">
        <title>The Global Catalogue of Microorganisms (GCM) 10K type strain sequencing project: providing services to taxonomists for standard genome sequencing and annotation.</title>
        <authorList>
            <consortium name="The Broad Institute Genomics Platform"/>
            <consortium name="The Broad Institute Genome Sequencing Center for Infectious Disease"/>
            <person name="Wu L."/>
            <person name="Ma J."/>
        </authorList>
    </citation>
    <scope>NUCLEOTIDE SEQUENCE [LARGE SCALE GENOMIC DNA]</scope>
    <source>
        <strain evidence="3">CECT 8472</strain>
    </source>
</reference>
<name>A0ABV8UN43_9PROT</name>